<protein>
    <submittedName>
        <fullName evidence="3">TonB-linked outer membrane protein, SusC/RagA family</fullName>
    </submittedName>
</protein>
<dbReference type="PROSITE" id="PS52016">
    <property type="entry name" value="TONB_DEPENDENT_REC_3"/>
    <property type="match status" value="1"/>
</dbReference>
<dbReference type="Gene3D" id="2.170.130.10">
    <property type="entry name" value="TonB-dependent receptor, plug domain"/>
    <property type="match status" value="1"/>
</dbReference>
<reference evidence="4" key="1">
    <citation type="submission" date="2017-01" db="EMBL/GenBank/DDBJ databases">
        <authorList>
            <person name="Varghese N."/>
            <person name="Submissions S."/>
        </authorList>
    </citation>
    <scope>NUCLEOTIDE SEQUENCE [LARGE SCALE GENOMIC DNA]</scope>
    <source>
        <strain evidence="4">DSM 21054</strain>
    </source>
</reference>
<evidence type="ECO:0000259" key="2">
    <source>
        <dbReference type="Pfam" id="PF07715"/>
    </source>
</evidence>
<dbReference type="Pfam" id="PF13715">
    <property type="entry name" value="CarbopepD_reg_2"/>
    <property type="match status" value="1"/>
</dbReference>
<keyword evidence="1" id="KW-0813">Transport</keyword>
<sequence length="1108" mass="121943">MNLITAQLKNWRKLFAISIFLFFVHLHVFANAQYSLHLKGVSLEKAFQEIERATGYSFLYTKEVIKNVLNSVNISVENSSIENILQQCFSKQQLIYRIEGSKIIVQRKDQLNSIKAFEQKNFEEIIGRVLNDKGNPLQGASVLIVGTTNGANTNADGRFRIPNVSKKEVKLYVSFVGYESVEISYVAGVDIEVRLKLSNSQLDDVQTIAYGKVSKRLQTGNVTTIKAEDIEKQPVNNPLLALQGRVPGLDIVQANGLPGSGVTVKIQGQNTFDGGQDPLYVIDGVPYSSQILSSVGLYSPLGGSGNYAFGQGGPGNPLSYLNPADIESIDVLKDADATAIYGSRAANGAILITTKKGKTGVGSLGLNFQGGWGKATKRVKMLNSSEYVMMRKEALRNDNILANKGNAYDILNLYSWDTSRTMDWQKEFLGGTSRYANVSLNVSGGTPLSQYLISGTYYKESTISPGDFADVKGSAHFNFNTSSQNQRLKFQMSASYMSDFNKLQQLDLADLALNLAPVAPDLYKSDGTLNWAIDDNGRSTWANPLARLNSTYEIKTNNLVSSGDLSYRVSSKITARVNGGYTITQTRDKSISPNSAYAPELRSPMNGQSVFGDHIITSSIVEPQITYSSVVGPGKLECMLGGTYLQTASDGKFVVTAGYSADQLRENPGAATAFSVSSAVQSVYRYSAIFGKINYNIKDKYLLNFTMRRDGSSRFGPLDRFHMFGAAGLGWIFSEEKFIKRTTGALFSFGKLRLSYGSTGSDQLGDYSFYDLYSGFTVTVPYQQVGALDAYQLYNPYRHWEETRKLNLGADIGFLKDRILLNFNYARNRTSSVLATTVLPATAGFPTLPTNLDVTIQNTSAEFVLNTENIISKKFKWSSNIIFTIPSTKLISYKDFAKSNGQFVIGQPLDYSSSFVFRYAGANPANGNFAFYTSGGGITSSPTPGRDQVPVSRRPVFMGGFNNTFTFRSLQFSFFVQFVKKKMNGYFGGTVPAGYIGANKPIFVLNRWQKTGDVAMYSKFTSLIANRTYDFNNSDAAIVDGTFARLKSLSLSWNMPDKIKKKLKINDAKVFCNAQNIVTFTKYQGLDPETGIGVPPLRVIMVGFQLNL</sequence>
<gene>
    <name evidence="3" type="ORF">SAMN05421788_10379</name>
</gene>
<dbReference type="GO" id="GO:0009279">
    <property type="term" value="C:cell outer membrane"/>
    <property type="evidence" value="ECO:0007669"/>
    <property type="project" value="UniProtKB-SubCell"/>
</dbReference>
<dbReference type="NCBIfam" id="TIGR04057">
    <property type="entry name" value="SusC_RagA_signa"/>
    <property type="match status" value="1"/>
</dbReference>
<evidence type="ECO:0000256" key="1">
    <source>
        <dbReference type="PROSITE-ProRule" id="PRU01360"/>
    </source>
</evidence>
<dbReference type="SUPFAM" id="SSF56935">
    <property type="entry name" value="Porins"/>
    <property type="match status" value="1"/>
</dbReference>
<organism evidence="3 4">
    <name type="scientific">Filimonas lacunae</name>
    <dbReference type="NCBI Taxonomy" id="477680"/>
    <lineage>
        <taxon>Bacteria</taxon>
        <taxon>Pseudomonadati</taxon>
        <taxon>Bacteroidota</taxon>
        <taxon>Chitinophagia</taxon>
        <taxon>Chitinophagales</taxon>
        <taxon>Chitinophagaceae</taxon>
        <taxon>Filimonas</taxon>
    </lineage>
</organism>
<evidence type="ECO:0000313" key="3">
    <source>
        <dbReference type="EMBL" id="SIT04121.1"/>
    </source>
</evidence>
<dbReference type="EMBL" id="FTOR01000003">
    <property type="protein sequence ID" value="SIT04121.1"/>
    <property type="molecule type" value="Genomic_DNA"/>
</dbReference>
<dbReference type="KEGG" id="fln:FLA_3760"/>
<keyword evidence="4" id="KW-1185">Reference proteome</keyword>
<dbReference type="InterPro" id="IPR037066">
    <property type="entry name" value="Plug_dom_sf"/>
</dbReference>
<dbReference type="Gene3D" id="2.60.40.1120">
    <property type="entry name" value="Carboxypeptidase-like, regulatory domain"/>
    <property type="match status" value="1"/>
</dbReference>
<keyword evidence="1" id="KW-0998">Cell outer membrane</keyword>
<comment type="subcellular location">
    <subcellularLocation>
        <location evidence="1">Cell outer membrane</location>
        <topology evidence="1">Multi-pass membrane protein</topology>
    </subcellularLocation>
</comment>
<dbReference type="InterPro" id="IPR023997">
    <property type="entry name" value="TonB-dep_OMP_SusC/RagA_CS"/>
</dbReference>
<dbReference type="InterPro" id="IPR012910">
    <property type="entry name" value="Plug_dom"/>
</dbReference>
<dbReference type="AlphaFoldDB" id="A0A173MJS6"/>
<comment type="similarity">
    <text evidence="1">Belongs to the TonB-dependent receptor family.</text>
</comment>
<keyword evidence="1" id="KW-0472">Membrane</keyword>
<dbReference type="RefSeq" id="WP_076378695.1">
    <property type="nucleotide sequence ID" value="NZ_AP017422.1"/>
</dbReference>
<dbReference type="OrthoDB" id="9768177at2"/>
<keyword evidence="1" id="KW-1134">Transmembrane beta strand</keyword>
<keyword evidence="1" id="KW-0812">Transmembrane</keyword>
<evidence type="ECO:0000313" key="4">
    <source>
        <dbReference type="Proteomes" id="UP000186917"/>
    </source>
</evidence>
<dbReference type="Pfam" id="PF07715">
    <property type="entry name" value="Plug"/>
    <property type="match status" value="1"/>
</dbReference>
<dbReference type="NCBIfam" id="TIGR04056">
    <property type="entry name" value="OMP_RagA_SusC"/>
    <property type="match status" value="1"/>
</dbReference>
<feature type="domain" description="TonB-dependent receptor plug" evidence="2">
    <location>
        <begin position="216"/>
        <end position="349"/>
    </location>
</feature>
<dbReference type="SUPFAM" id="SSF49464">
    <property type="entry name" value="Carboxypeptidase regulatory domain-like"/>
    <property type="match status" value="1"/>
</dbReference>
<dbReference type="STRING" id="477680.SAMN05421788_10379"/>
<dbReference type="InterPro" id="IPR039426">
    <property type="entry name" value="TonB-dep_rcpt-like"/>
</dbReference>
<dbReference type="InterPro" id="IPR023996">
    <property type="entry name" value="TonB-dep_OMP_SusC/RagA"/>
</dbReference>
<accession>A0A173MJS6</accession>
<name>A0A173MJS6_9BACT</name>
<dbReference type="Proteomes" id="UP000186917">
    <property type="component" value="Unassembled WGS sequence"/>
</dbReference>
<dbReference type="InterPro" id="IPR008969">
    <property type="entry name" value="CarboxyPept-like_regulatory"/>
</dbReference>
<proteinExistence type="inferred from homology"/>